<keyword evidence="3" id="KW-1185">Reference proteome</keyword>
<dbReference type="EMBL" id="QNUF01000003">
    <property type="protein sequence ID" value="REC77900.1"/>
    <property type="molecule type" value="Genomic_DNA"/>
</dbReference>
<reference evidence="2 3" key="1">
    <citation type="journal article" date="2010" name="Syst. Appl. Microbiol.">
        <title>Four new species of Chryseobacterium from the rhizosphere of coastal sand dune plants, Chryseobacterium elymi sp. nov., Chryseobacterium hagamense sp. nov., Chryseobacterium lathyri sp. nov. and Chryseobacterium rhizosphaerae sp. nov.</title>
        <authorList>
            <person name="Cho S.H."/>
            <person name="Lee K.S."/>
            <person name="Shin D.S."/>
            <person name="Han J.H."/>
            <person name="Park K.S."/>
            <person name="Lee C.H."/>
            <person name="Park K.H."/>
            <person name="Kim S.B."/>
        </authorList>
    </citation>
    <scope>NUCLEOTIDE SEQUENCE [LARGE SCALE GENOMIC DNA]</scope>
    <source>
        <strain evidence="2 3">KCTC 22548</strain>
    </source>
</reference>
<organism evidence="2 3">
    <name type="scientific">Chryseobacterium rhizosphaerae</name>
    <dbReference type="NCBI Taxonomy" id="395937"/>
    <lineage>
        <taxon>Bacteria</taxon>
        <taxon>Pseudomonadati</taxon>
        <taxon>Bacteroidota</taxon>
        <taxon>Flavobacteriia</taxon>
        <taxon>Flavobacteriales</taxon>
        <taxon>Weeksellaceae</taxon>
        <taxon>Chryseobacterium group</taxon>
        <taxon>Chryseobacterium</taxon>
    </lineage>
</organism>
<proteinExistence type="predicted"/>
<sequence>MEKNVLLLTALSFSTLSFAQVGINRVSPHLSSDLELGSTNKTLILNRVSNTGTVPNPVNGMMIYDLSEECVKAYQAGKWSKCLGKGLNSKKSQSPVNATALTPTSVTVSPRPITEKAYKGTPTISYSGGNGDAYETQTIQTNKLTAVLPAGEFVAKNGRL</sequence>
<keyword evidence="1" id="KW-0732">Signal</keyword>
<gene>
    <name evidence="2" type="ORF">DRF57_04355</name>
</gene>
<comment type="caution">
    <text evidence="2">The sequence shown here is derived from an EMBL/GenBank/DDBJ whole genome shotgun (WGS) entry which is preliminary data.</text>
</comment>
<protein>
    <submittedName>
        <fullName evidence="2">Uncharacterized protein</fullName>
    </submittedName>
</protein>
<feature type="signal peptide" evidence="1">
    <location>
        <begin position="1"/>
        <end position="19"/>
    </location>
</feature>
<evidence type="ECO:0000256" key="1">
    <source>
        <dbReference type="SAM" id="SignalP"/>
    </source>
</evidence>
<accession>A0ABX9IPV7</accession>
<dbReference type="RefSeq" id="WP_047490016.1">
    <property type="nucleotide sequence ID" value="NZ_BJYH01000031.1"/>
</dbReference>
<name>A0ABX9IPV7_9FLAO</name>
<evidence type="ECO:0000313" key="2">
    <source>
        <dbReference type="EMBL" id="REC77900.1"/>
    </source>
</evidence>
<dbReference type="Proteomes" id="UP000256491">
    <property type="component" value="Unassembled WGS sequence"/>
</dbReference>
<evidence type="ECO:0000313" key="3">
    <source>
        <dbReference type="Proteomes" id="UP000256491"/>
    </source>
</evidence>
<feature type="chain" id="PRO_5046327660" evidence="1">
    <location>
        <begin position="20"/>
        <end position="160"/>
    </location>
</feature>